<dbReference type="SUPFAM" id="SSF47095">
    <property type="entry name" value="HMG-box"/>
    <property type="match status" value="1"/>
</dbReference>
<dbReference type="EMBL" id="ML178826">
    <property type="protein sequence ID" value="TFL01078.1"/>
    <property type="molecule type" value="Genomic_DNA"/>
</dbReference>
<dbReference type="PANTHER" id="PTHR10270:SF161">
    <property type="entry name" value="SEX-DETERMINING REGION Y PROTEIN"/>
    <property type="match status" value="1"/>
</dbReference>
<feature type="non-terminal residue" evidence="5">
    <location>
        <position position="87"/>
    </location>
</feature>
<accession>A0A5C3QIF0</accession>
<evidence type="ECO:0000313" key="5">
    <source>
        <dbReference type="EMBL" id="TFL01078.1"/>
    </source>
</evidence>
<evidence type="ECO:0000256" key="2">
    <source>
        <dbReference type="ARBA" id="ARBA00023163"/>
    </source>
</evidence>
<dbReference type="OrthoDB" id="6247875at2759"/>
<name>A0A5C3QIF0_9AGAR</name>
<dbReference type="GO" id="GO:0030154">
    <property type="term" value="P:cell differentiation"/>
    <property type="evidence" value="ECO:0007669"/>
    <property type="project" value="TreeGrafter"/>
</dbReference>
<dbReference type="Gene3D" id="1.10.30.10">
    <property type="entry name" value="High mobility group box domain"/>
    <property type="match status" value="1"/>
</dbReference>
<dbReference type="PROSITE" id="PS50118">
    <property type="entry name" value="HMG_BOX_2"/>
    <property type="match status" value="1"/>
</dbReference>
<dbReference type="PANTHER" id="PTHR10270">
    <property type="entry name" value="SOX TRANSCRIPTION FACTOR"/>
    <property type="match status" value="1"/>
</dbReference>
<dbReference type="GO" id="GO:0000978">
    <property type="term" value="F:RNA polymerase II cis-regulatory region sequence-specific DNA binding"/>
    <property type="evidence" value="ECO:0007669"/>
    <property type="project" value="TreeGrafter"/>
</dbReference>
<dbReference type="InterPro" id="IPR036910">
    <property type="entry name" value="HMG_box_dom_sf"/>
</dbReference>
<dbReference type="Proteomes" id="UP000305067">
    <property type="component" value="Unassembled WGS sequence"/>
</dbReference>
<dbReference type="STRING" id="1884261.A0A5C3QIF0"/>
<sequence>SWVPRPANCFILFRSEFSKLHCRANSDGDTPLDKTLSKRAAEKWRTMSAQEKQKYQKMAEVVRAEHAEQYPNYQFHPAKRSTQKKRK</sequence>
<evidence type="ECO:0000256" key="3">
    <source>
        <dbReference type="PROSITE-ProRule" id="PRU00267"/>
    </source>
</evidence>
<dbReference type="InterPro" id="IPR009071">
    <property type="entry name" value="HMG_box_dom"/>
</dbReference>
<evidence type="ECO:0000259" key="4">
    <source>
        <dbReference type="PROSITE" id="PS50118"/>
    </source>
</evidence>
<dbReference type="Pfam" id="PF00505">
    <property type="entry name" value="HMG_box"/>
    <property type="match status" value="1"/>
</dbReference>
<keyword evidence="2" id="KW-0804">Transcription</keyword>
<proteinExistence type="predicted"/>
<dbReference type="SMART" id="SM00398">
    <property type="entry name" value="HMG"/>
    <property type="match status" value="1"/>
</dbReference>
<feature type="domain" description="HMG box" evidence="4">
    <location>
        <begin position="3"/>
        <end position="74"/>
    </location>
</feature>
<protein>
    <submittedName>
        <fullName evidence="5">High mobility group box domain-containing protein</fullName>
    </submittedName>
</protein>
<evidence type="ECO:0000256" key="1">
    <source>
        <dbReference type="ARBA" id="ARBA00023125"/>
    </source>
</evidence>
<reference evidence="5 6" key="1">
    <citation type="journal article" date="2019" name="Nat. Ecol. Evol.">
        <title>Megaphylogeny resolves global patterns of mushroom evolution.</title>
        <authorList>
            <person name="Varga T."/>
            <person name="Krizsan K."/>
            <person name="Foldi C."/>
            <person name="Dima B."/>
            <person name="Sanchez-Garcia M."/>
            <person name="Sanchez-Ramirez S."/>
            <person name="Szollosi G.J."/>
            <person name="Szarkandi J.G."/>
            <person name="Papp V."/>
            <person name="Albert L."/>
            <person name="Andreopoulos W."/>
            <person name="Angelini C."/>
            <person name="Antonin V."/>
            <person name="Barry K.W."/>
            <person name="Bougher N.L."/>
            <person name="Buchanan P."/>
            <person name="Buyck B."/>
            <person name="Bense V."/>
            <person name="Catcheside P."/>
            <person name="Chovatia M."/>
            <person name="Cooper J."/>
            <person name="Damon W."/>
            <person name="Desjardin D."/>
            <person name="Finy P."/>
            <person name="Geml J."/>
            <person name="Haridas S."/>
            <person name="Hughes K."/>
            <person name="Justo A."/>
            <person name="Karasinski D."/>
            <person name="Kautmanova I."/>
            <person name="Kiss B."/>
            <person name="Kocsube S."/>
            <person name="Kotiranta H."/>
            <person name="LaButti K.M."/>
            <person name="Lechner B.E."/>
            <person name="Liimatainen K."/>
            <person name="Lipzen A."/>
            <person name="Lukacs Z."/>
            <person name="Mihaltcheva S."/>
            <person name="Morgado L.N."/>
            <person name="Niskanen T."/>
            <person name="Noordeloos M.E."/>
            <person name="Ohm R.A."/>
            <person name="Ortiz-Santana B."/>
            <person name="Ovrebo C."/>
            <person name="Racz N."/>
            <person name="Riley R."/>
            <person name="Savchenko A."/>
            <person name="Shiryaev A."/>
            <person name="Soop K."/>
            <person name="Spirin V."/>
            <person name="Szebenyi C."/>
            <person name="Tomsovsky M."/>
            <person name="Tulloss R.E."/>
            <person name="Uehling J."/>
            <person name="Grigoriev I.V."/>
            <person name="Vagvolgyi C."/>
            <person name="Papp T."/>
            <person name="Martin F.M."/>
            <person name="Miettinen O."/>
            <person name="Hibbett D.S."/>
            <person name="Nagy L.G."/>
        </authorList>
    </citation>
    <scope>NUCLEOTIDE SEQUENCE [LARGE SCALE GENOMIC DNA]</scope>
    <source>
        <strain evidence="5 6">CBS 309.79</strain>
    </source>
</reference>
<gene>
    <name evidence="5" type="ORF">BDV98DRAFT_477387</name>
</gene>
<keyword evidence="1 3" id="KW-0238">DNA-binding</keyword>
<dbReference type="GO" id="GO:0000122">
    <property type="term" value="P:negative regulation of transcription by RNA polymerase II"/>
    <property type="evidence" value="ECO:0007669"/>
    <property type="project" value="TreeGrafter"/>
</dbReference>
<keyword evidence="6" id="KW-1185">Reference proteome</keyword>
<organism evidence="5 6">
    <name type="scientific">Pterulicium gracile</name>
    <dbReference type="NCBI Taxonomy" id="1884261"/>
    <lineage>
        <taxon>Eukaryota</taxon>
        <taxon>Fungi</taxon>
        <taxon>Dikarya</taxon>
        <taxon>Basidiomycota</taxon>
        <taxon>Agaricomycotina</taxon>
        <taxon>Agaricomycetes</taxon>
        <taxon>Agaricomycetidae</taxon>
        <taxon>Agaricales</taxon>
        <taxon>Pleurotineae</taxon>
        <taxon>Pterulaceae</taxon>
        <taxon>Pterulicium</taxon>
    </lineage>
</organism>
<dbReference type="GO" id="GO:0005634">
    <property type="term" value="C:nucleus"/>
    <property type="evidence" value="ECO:0007669"/>
    <property type="project" value="UniProtKB-UniRule"/>
</dbReference>
<dbReference type="AlphaFoldDB" id="A0A5C3QIF0"/>
<feature type="DNA-binding region" description="HMG box" evidence="3">
    <location>
        <begin position="3"/>
        <end position="74"/>
    </location>
</feature>
<keyword evidence="3" id="KW-0539">Nucleus</keyword>
<evidence type="ECO:0000313" key="6">
    <source>
        <dbReference type="Proteomes" id="UP000305067"/>
    </source>
</evidence>
<dbReference type="CDD" id="cd01389">
    <property type="entry name" value="HMG-box_ROX1-like"/>
    <property type="match status" value="1"/>
</dbReference>
<dbReference type="GO" id="GO:0001228">
    <property type="term" value="F:DNA-binding transcription activator activity, RNA polymerase II-specific"/>
    <property type="evidence" value="ECO:0007669"/>
    <property type="project" value="TreeGrafter"/>
</dbReference>
<dbReference type="InterPro" id="IPR050140">
    <property type="entry name" value="SRY-related_HMG-box_TF-like"/>
</dbReference>
<feature type="non-terminal residue" evidence="5">
    <location>
        <position position="1"/>
    </location>
</feature>